<dbReference type="AlphaFoldDB" id="A0A8J3EE10"/>
<evidence type="ECO:0000256" key="7">
    <source>
        <dbReference type="ARBA" id="ARBA00022741"/>
    </source>
</evidence>
<comment type="caution">
    <text evidence="11">The sequence shown here is derived from an EMBL/GenBank/DDBJ whole genome shotgun (WGS) entry which is preliminary data.</text>
</comment>
<keyword evidence="5" id="KW-0819">tRNA processing</keyword>
<evidence type="ECO:0000256" key="9">
    <source>
        <dbReference type="ARBA" id="ARBA00022842"/>
    </source>
</evidence>
<dbReference type="NCBIfam" id="TIGR00150">
    <property type="entry name" value="T6A_YjeE"/>
    <property type="match status" value="1"/>
</dbReference>
<protein>
    <recommendedName>
        <fullName evidence="3">tRNA threonylcarbamoyladenosine biosynthesis protein TsaE</fullName>
    </recommendedName>
    <alternativeName>
        <fullName evidence="10">t(6)A37 threonylcarbamoyladenosine biosynthesis protein TsaE</fullName>
    </alternativeName>
</protein>
<keyword evidence="9" id="KW-0460">Magnesium</keyword>
<keyword evidence="12" id="KW-1185">Reference proteome</keyword>
<evidence type="ECO:0000313" key="11">
    <source>
        <dbReference type="EMBL" id="GGG48243.1"/>
    </source>
</evidence>
<dbReference type="GO" id="GO:0005737">
    <property type="term" value="C:cytoplasm"/>
    <property type="evidence" value="ECO:0007669"/>
    <property type="project" value="UniProtKB-SubCell"/>
</dbReference>
<dbReference type="GO" id="GO:0046872">
    <property type="term" value="F:metal ion binding"/>
    <property type="evidence" value="ECO:0007669"/>
    <property type="project" value="UniProtKB-KW"/>
</dbReference>
<proteinExistence type="inferred from homology"/>
<dbReference type="GO" id="GO:0005524">
    <property type="term" value="F:ATP binding"/>
    <property type="evidence" value="ECO:0007669"/>
    <property type="project" value="UniProtKB-KW"/>
</dbReference>
<dbReference type="SUPFAM" id="SSF52540">
    <property type="entry name" value="P-loop containing nucleoside triphosphate hydrolases"/>
    <property type="match status" value="1"/>
</dbReference>
<dbReference type="PANTHER" id="PTHR33540:SF2">
    <property type="entry name" value="TRNA THREONYLCARBAMOYLADENOSINE BIOSYNTHESIS PROTEIN TSAE"/>
    <property type="match status" value="1"/>
</dbReference>
<sequence length="150" mass="15888">MHLSDLSATRALAARLAAALRPGDVVLLEGPLGAGKSEFARALLRAAAGDPALEVPSPSFTLVQQYDLPGIGPAWHFDLYRLRGPEEVAELGWEEARQGVVLVEWPDRLGSLAPQGALRIALAPGAGEEEREAVLSGWPAERLAALVRAP</sequence>
<keyword evidence="4" id="KW-0963">Cytoplasm</keyword>
<dbReference type="InterPro" id="IPR027417">
    <property type="entry name" value="P-loop_NTPase"/>
</dbReference>
<evidence type="ECO:0000256" key="5">
    <source>
        <dbReference type="ARBA" id="ARBA00022694"/>
    </source>
</evidence>
<dbReference type="Gene3D" id="3.40.50.300">
    <property type="entry name" value="P-loop containing nucleotide triphosphate hydrolases"/>
    <property type="match status" value="1"/>
</dbReference>
<evidence type="ECO:0000256" key="2">
    <source>
        <dbReference type="ARBA" id="ARBA00007599"/>
    </source>
</evidence>
<dbReference type="EMBL" id="BMKS01000017">
    <property type="protein sequence ID" value="GGG48243.1"/>
    <property type="molecule type" value="Genomic_DNA"/>
</dbReference>
<evidence type="ECO:0000256" key="6">
    <source>
        <dbReference type="ARBA" id="ARBA00022723"/>
    </source>
</evidence>
<organism evidence="11 12">
    <name type="scientific">Caldovatus sediminis</name>
    <dbReference type="NCBI Taxonomy" id="2041189"/>
    <lineage>
        <taxon>Bacteria</taxon>
        <taxon>Pseudomonadati</taxon>
        <taxon>Pseudomonadota</taxon>
        <taxon>Alphaproteobacteria</taxon>
        <taxon>Acetobacterales</taxon>
        <taxon>Roseomonadaceae</taxon>
        <taxon>Caldovatus</taxon>
    </lineage>
</organism>
<dbReference type="PANTHER" id="PTHR33540">
    <property type="entry name" value="TRNA THREONYLCARBAMOYLADENOSINE BIOSYNTHESIS PROTEIN TSAE"/>
    <property type="match status" value="1"/>
</dbReference>
<gene>
    <name evidence="11" type="ORF">GCM10010964_39500</name>
</gene>
<name>A0A8J3EE10_9PROT</name>
<accession>A0A8J3EE10</accession>
<evidence type="ECO:0000256" key="3">
    <source>
        <dbReference type="ARBA" id="ARBA00019010"/>
    </source>
</evidence>
<dbReference type="GO" id="GO:0002949">
    <property type="term" value="P:tRNA threonylcarbamoyladenosine modification"/>
    <property type="evidence" value="ECO:0007669"/>
    <property type="project" value="InterPro"/>
</dbReference>
<keyword evidence="6" id="KW-0479">Metal-binding</keyword>
<comment type="similarity">
    <text evidence="2">Belongs to the TsaE family.</text>
</comment>
<dbReference type="InterPro" id="IPR003442">
    <property type="entry name" value="T6A_TsaE"/>
</dbReference>
<evidence type="ECO:0000256" key="1">
    <source>
        <dbReference type="ARBA" id="ARBA00004496"/>
    </source>
</evidence>
<evidence type="ECO:0000313" key="12">
    <source>
        <dbReference type="Proteomes" id="UP000597507"/>
    </source>
</evidence>
<keyword evidence="8" id="KW-0067">ATP-binding</keyword>
<evidence type="ECO:0000256" key="10">
    <source>
        <dbReference type="ARBA" id="ARBA00032441"/>
    </source>
</evidence>
<dbReference type="Pfam" id="PF02367">
    <property type="entry name" value="TsaE"/>
    <property type="match status" value="1"/>
</dbReference>
<evidence type="ECO:0000256" key="4">
    <source>
        <dbReference type="ARBA" id="ARBA00022490"/>
    </source>
</evidence>
<comment type="subcellular location">
    <subcellularLocation>
        <location evidence="1">Cytoplasm</location>
    </subcellularLocation>
</comment>
<dbReference type="Proteomes" id="UP000597507">
    <property type="component" value="Unassembled WGS sequence"/>
</dbReference>
<evidence type="ECO:0000256" key="8">
    <source>
        <dbReference type="ARBA" id="ARBA00022840"/>
    </source>
</evidence>
<reference evidence="11 12" key="1">
    <citation type="journal article" date="2014" name="Int. J. Syst. Evol. Microbiol.">
        <title>Complete genome sequence of Corynebacterium casei LMG S-19264T (=DSM 44701T), isolated from a smear-ripened cheese.</title>
        <authorList>
            <consortium name="US DOE Joint Genome Institute (JGI-PGF)"/>
            <person name="Walter F."/>
            <person name="Albersmeier A."/>
            <person name="Kalinowski J."/>
            <person name="Ruckert C."/>
        </authorList>
    </citation>
    <scope>NUCLEOTIDE SEQUENCE [LARGE SCALE GENOMIC DNA]</scope>
    <source>
        <strain evidence="11 12">CGMCC 1.16330</strain>
    </source>
</reference>
<keyword evidence="7" id="KW-0547">Nucleotide-binding</keyword>